<dbReference type="SMART" id="SM00560">
    <property type="entry name" value="LamGL"/>
    <property type="match status" value="1"/>
</dbReference>
<evidence type="ECO:0000313" key="6">
    <source>
        <dbReference type="EMBL" id="CCA56204.1"/>
    </source>
</evidence>
<dbReference type="Pfam" id="PF07591">
    <property type="entry name" value="PT-HINT"/>
    <property type="match status" value="1"/>
</dbReference>
<dbReference type="NCBIfam" id="TIGR01643">
    <property type="entry name" value="YD_repeat_2x"/>
    <property type="match status" value="7"/>
</dbReference>
<feature type="region of interest" description="Disordered" evidence="4">
    <location>
        <begin position="70"/>
        <end position="149"/>
    </location>
</feature>
<feature type="region of interest" description="Disordered" evidence="4">
    <location>
        <begin position="1885"/>
        <end position="1934"/>
    </location>
</feature>
<dbReference type="KEGG" id="sve:SVEN_2918"/>
<dbReference type="PATRIC" id="fig|953739.5.peg.5111"/>
<dbReference type="eggNOG" id="COG3209">
    <property type="taxonomic scope" value="Bacteria"/>
</dbReference>
<dbReference type="SUPFAM" id="SSF49899">
    <property type="entry name" value="Concanavalin A-like lectins/glucanases"/>
    <property type="match status" value="3"/>
</dbReference>
<dbReference type="CDD" id="cd00081">
    <property type="entry name" value="Hint"/>
    <property type="match status" value="1"/>
</dbReference>
<feature type="region of interest" description="Disordered" evidence="4">
    <location>
        <begin position="656"/>
        <end position="690"/>
    </location>
</feature>
<dbReference type="Gene3D" id="2.170.16.10">
    <property type="entry name" value="Hedgehog/Intein (Hint) domain"/>
    <property type="match status" value="1"/>
</dbReference>
<sequence length="3599" mass="381633">MRIRRVRSPHLFPPGRTGRRRLRATALSVLISLFLMLTTESAVAAGVTLEPVKMPKLSLAGLWKWVSENPLDTPDQQGGTARGKSHHASADATSLEGAAGRKPGKGKGELPLYERKTDDPAEVRTGKAPGTAHSFDARTSRRDAKKSTATSDFYVNADGSTTVRHYPGRTNFKGADGTWKAIDTSLTEDKDGRLQQTANSLDVEFAPTAADKALASVDFGKGRTFAYALRDAAKTEPTVDAHGTVTYAGVLPETDVQLVPLAEGFKENIVLRSPRAENSWVFALDLKGLTARVAADGDVEFTDADGKVTATIPHAYMEDSKVDPRSGDRAQSRAVTYELTTVDGKADGQPALRMTADRAWLDDPARVYPVTVDPTVTASNSTYTQNTIGGDHSTETQIKVGSYDSGTNKTNSFLQFSSLGTALAGQRVTAATLNVYALWSSTCAAQSFSVHPITQSWTPSAVTAYPGPSFGAAIGTATPAPGASCSNTGNSASVGVRMPVSLNTTWFNNVAGGAANYGLALTAPTNDMLHWKKFHSDNSATAGFRPALDLTYTPNSAPQINAQYPPANFQANTLQPELLVYASDADKGPSPLSYTFEVYDGDATGTPTLVASSGTVTKGSWKVPAGKLKWSKNYDWYVEASDGTSAVVEGSSFTTAVPQPPVTSGLSMNTDGHEFDPSDGNYTTEDTDADVPVIGPSLEIERSYNSLDPRVDSAFGAGWSTIVDMKAVEVKDGAGALTSVIITYPGGEQVAFGRNSDGTFVPPLGRYARLAAVTGGYTLTDKDFTEYAFTQATAKTGTYALKTIKDYAGRTETFTYDANKRLTKITNEVSKRNLGLTWYQPASATAWHVQTVYTDQATAGDANSVQTWQYTYTGDQLTKVCPPADWSKCTTYTYATGNHYRTTVLDADPFAYWRLGETSGTVAKDALDANQGQYNGTYQNVTLGGTGPLAGSTQKAATFNGTTSYVEMPAAPGATPSYTSVSLWFKTTTAGGVLFYYGDKPLSDPDPVANTTKNTPAVYVGTDGKLRGCLAMSPGCMTTITSTPLVTDGKWHNAVLTGIANSQTLYLDGAAVGSLGGTINDWVQPYISLGAGVNTSGWPAMNANDKLGHFNGQLAEVAIFSEPLAADVIKSQYDSATRPAGLLQKITTPGGKTQASVVYDTTDDRVLQATDGNGGTWKLNPPTITGSSQVYRSAVMGSAPAGYWRLDDTQGAAQAANQVNTGFGTYNNVIQGAEGPFGPGDASAATFDGSTSFLEIPYGPLHAKADRSVELWFKTAEPGVLMSDQSVAPNNAAGAAGSWSNLLYVGADNKLHGHWWSSTCNGAATLGSTAAVTDDKWHHAVLSAAGTTQTLYLDGAKQGTCTGAPSDQTTSRTFVGAGFGKNWFSSPADVSYFTGSIAEVAAHAKGLTDADVAAHWSAYKASSGIAPVKTVKLTDPTDKTLTYVYDAEMGNRLLAAIDTEGDRTTYGYDTGGFLHTITDANGNRSITGHDVRGNTVSQTTCQNTAANKCSTEYYTFYPDATTAFPPMDLRNDLLLTERDGRSSGPTDNAYLTSYSYDAGGNLLSVTTPPVAGHPNGRTASTTYTTATTPAAEGGTAVTPAGLVAQVVTPGGRKTTYTYFANGDLAKITDANGATVEYTYDKLGREISKKEVSDANPGGLVTSQTYDKNDQVVTETTPAVTNRVTGAKHQAKTTTGYDPDGNILSQTVQDLTGGDTARVTSMTYDAHNQLATRTDPGGDTTSFEYDAYGNKVKETDPAGTVNTYTFDGEQRPLTTNLLNYTGDPYNPTPPTTLVQESRAYDPAGRLASITDSLGWQTAYTYTDDGLSASVVRKDPQTGKSFTEQANTYDAAGNLIEQVTNDGQTRTTFTVDAADRTVSEILDPNGLARTTQTSYDPDDNVVSETDRDPATGDVSTTDTRYDRLGNVTGTTSHDGTTAPVARYKLDETTGFGLADSSGANNTGTHGTGMHWNTDRGGSAVLDGDANSWAQSNGPVVNTNGSFTVSAWVKLTNTTANRTFVAQDGKEASGFQLYYSTAYGWTFNRHATDTYDPAIVRVSSGTAAVTANTWTHLVGVYDQASAQLRLYVNGVASGTPATFGTPWEATGPLQIGRRWYKGAYGENHLGGLDDVQVYSEALTATQVTALKGGTLPAAGSSVRTTSWKLDQRGLPVSQTDTAGNVTDYGYDELGEQTSVTEPAVMAEQNGGTPVSVRPVTMTGYNTFGEATEYADPLGNVATTAYDAEGQESSVTTPEYLAPGATAPIRATSYNEYNKLGQVTAEVDALGNRTTYTYTQLGDLASVTEPGGGTTKYTYSTNGDQLSATRPNGARQEMTYDYLGRELTSTDIVRQPTQRAYTAINEYNAPGGELSRVVSPNGVSESYKYNAVGEMTEVTDSAGNVSRFTYDMDGQPLLSTDPDGTSTRNTYDGFGQLVKTEDLDEMGAVLRTARTSYDRMGNAVSVTDYRQHTKTLTYDAAGQITKAVEPVSATESITSTFGYDAAGNRTRFTDGRGNPFITTYNTWGMPESVVEPSTPTHPNVADRTFTAVYDTIGRVKEARSPGGVTTSFEYDAKSRLVKQTGTGAEAATADHTYSYDEDDRLTAVAGLGTEKNTFTYDDRGLLLTANGPSGASSFAWNGDGEMTTRTDASGTSTYGYDTAGRLKTTNDGATGTTLTYAYDVNSNVKSIEYGTGKAKRSFGYDKLQRLTNDTLTSPTGKTLSSLTYGWDENDNMTSKTTAGVAGASANTYTYDWADRLTSWNNGTTTEVYGYDASGNRTRVGGDTYTYDARNRLTSDGHSTYTYTARGSLSSVTDDASRVTTMKTDAFNRVIQEGDRTYTYDGFDRVLTANEDGAAIHTFQYSGTDNDVASDGVSSYSRDADGSVVGVKTAVTAVLALTDLHTDVIAQFTATGEALTGSTTYSPFGKVVQSSTMLGALGYQSGWTDPQTAKVNMAARWYSPETGQFNNRDTASNSPLPDSVNANRYAYANGNPMTGTDPTGHWFDSIKKAFKKVTKKVKHVAKSAYKKAKKAVKHVAKVVKKAAKKVKRAVKKVVKRAKRAVRKAVRYVADSVRKVKRYVKRVYRTVKRVAHKVVKHVKRAVRKVAKAVKHVAKKVVKAAKKVGRAVKKAAKATAHFVKQHASTIASVATGIAVFAGCTAITAGVGAVGCAALAGAAANGVGYMMSDGPKSVGGFLGAVAIGAVTGAAGGVGGRLAASAAGKLLSGTAGKIATNVAESAGEEALTGAVEYGTSCVNSEEGCSVAGAAKAATIGAVMGGAFGAKGKGNGPKSKDSAGGSSGPGCPVRRSGTPHSFTAKTPVLMADGKTKKISEVKAGDKVLTAEPGKTTKEVHEVKRVIVTKTDRDYVDVTIAAKAGRKTIETTKHHQFYESTRNSWTQAGDLRVGQKLQNGEGAPAAIVEVTSYQADRTTYDLSIEGLHTYFVFAGDQIQAVDKSAAVLVHNCGGSNPAHSPTCTCAAGNQPRMANGNMGSNPNPNPSRLNRDNQYPSGYWADTHREMERNWKDSDGNWLDNDGNIVPDDELTYEHTYAVVDHWNAEGYNQSKSERAKFFNDASKMHPMRRKANSSGGGKMKARYRQDTGPNYSN</sequence>
<dbReference type="InterPro" id="IPR013320">
    <property type="entry name" value="ConA-like_dom_sf"/>
</dbReference>
<dbReference type="CDD" id="cd00110">
    <property type="entry name" value="LamG"/>
    <property type="match status" value="1"/>
</dbReference>
<protein>
    <recommendedName>
        <fullName evidence="5">Laminin G domain-containing protein</fullName>
    </recommendedName>
</protein>
<dbReference type="Pfam" id="PF25023">
    <property type="entry name" value="TEN_YD-shell"/>
    <property type="match status" value="2"/>
</dbReference>
<dbReference type="Pfam" id="PF13385">
    <property type="entry name" value="Laminin_G_3"/>
    <property type="match status" value="3"/>
</dbReference>
<dbReference type="InterPro" id="IPR050708">
    <property type="entry name" value="T6SS_VgrG/RHS"/>
</dbReference>
<feature type="compositionally biased region" description="Polar residues" evidence="4">
    <location>
        <begin position="656"/>
        <end position="670"/>
    </location>
</feature>
<dbReference type="PROSITE" id="PS50818">
    <property type="entry name" value="INTEIN_C_TER"/>
    <property type="match status" value="1"/>
</dbReference>
<evidence type="ECO:0000256" key="4">
    <source>
        <dbReference type="SAM" id="MobiDB-lite"/>
    </source>
</evidence>
<feature type="domain" description="Laminin G" evidence="5">
    <location>
        <begin position="955"/>
        <end position="1140"/>
    </location>
</feature>
<keyword evidence="2" id="KW-0677">Repeat</keyword>
<evidence type="ECO:0000256" key="1">
    <source>
        <dbReference type="ARBA" id="ARBA00022729"/>
    </source>
</evidence>
<reference evidence="6 7" key="1">
    <citation type="journal article" date="2011" name="BMC Genomics">
        <title>Genome-wide analysis of the role of GlnR in Streptomyces venezuelae provides new insights into global nitrogen regulation in actinomycetes.</title>
        <authorList>
            <person name="Pullan S.T."/>
            <person name="Bibb M.J."/>
            <person name="Merrick M."/>
        </authorList>
    </citation>
    <scope>NUCLEOTIDE SEQUENCE [LARGE SCALE GENOMIC DNA]</scope>
    <source>
        <strain evidence="6">ATCC 10712</strain>
    </source>
</reference>
<evidence type="ECO:0000256" key="2">
    <source>
        <dbReference type="ARBA" id="ARBA00022737"/>
    </source>
</evidence>
<evidence type="ECO:0000259" key="5">
    <source>
        <dbReference type="PROSITE" id="PS50025"/>
    </source>
</evidence>
<dbReference type="SUPFAM" id="SSF47857">
    <property type="entry name" value="Apolipophorin-III"/>
    <property type="match status" value="1"/>
</dbReference>
<dbReference type="InterPro" id="IPR031325">
    <property type="entry name" value="RHS_repeat"/>
</dbReference>
<evidence type="ECO:0000313" key="7">
    <source>
        <dbReference type="Proteomes" id="UP000006854"/>
    </source>
</evidence>
<dbReference type="NCBIfam" id="TIGR03696">
    <property type="entry name" value="Rhs_assc_core"/>
    <property type="match status" value="1"/>
</dbReference>
<organism evidence="6 7">
    <name type="scientific">Streptomyces venezuelae (strain ATCC 10712 / CBS 650.69 / DSM 40230 / JCM 4526 / NBRC 13096 / PD 04745)</name>
    <dbReference type="NCBI Taxonomy" id="953739"/>
    <lineage>
        <taxon>Bacteria</taxon>
        <taxon>Bacillati</taxon>
        <taxon>Actinomycetota</taxon>
        <taxon>Actinomycetes</taxon>
        <taxon>Kitasatosporales</taxon>
        <taxon>Streptomycetaceae</taxon>
        <taxon>Streptomyces</taxon>
    </lineage>
</organism>
<name>F2R6F3_STRVP</name>
<evidence type="ECO:0000256" key="3">
    <source>
        <dbReference type="ARBA" id="ARBA00023157"/>
    </source>
</evidence>
<dbReference type="PROSITE" id="PS50025">
    <property type="entry name" value="LAM_G_DOMAIN"/>
    <property type="match status" value="1"/>
</dbReference>
<keyword evidence="7" id="KW-1185">Reference proteome</keyword>
<dbReference type="Gene3D" id="2.180.10.10">
    <property type="entry name" value="RHS repeat-associated core"/>
    <property type="match status" value="5"/>
</dbReference>
<dbReference type="STRING" id="953739.SVEN_2918"/>
<dbReference type="PANTHER" id="PTHR32305">
    <property type="match status" value="1"/>
</dbReference>
<feature type="compositionally biased region" description="Basic and acidic residues" evidence="4">
    <location>
        <begin position="135"/>
        <end position="146"/>
    </location>
</feature>
<feature type="compositionally biased region" description="Basic and acidic residues" evidence="4">
    <location>
        <begin position="106"/>
        <end position="125"/>
    </location>
</feature>
<dbReference type="InterPro" id="IPR006558">
    <property type="entry name" value="LamG-like"/>
</dbReference>
<dbReference type="PANTHER" id="PTHR32305:SF15">
    <property type="entry name" value="PROTEIN RHSA-RELATED"/>
    <property type="match status" value="1"/>
</dbReference>
<keyword evidence="3" id="KW-1015">Disulfide bond</keyword>
<dbReference type="InterPro" id="IPR036844">
    <property type="entry name" value="Hint_dom_sf"/>
</dbReference>
<dbReference type="HOGENOM" id="CLU_000256_0_0_11"/>
<dbReference type="InterPro" id="IPR030934">
    <property type="entry name" value="Intein_C"/>
</dbReference>
<dbReference type="Gene3D" id="2.60.120.200">
    <property type="match status" value="3"/>
</dbReference>
<gene>
    <name evidence="6" type="ordered locus">SVEN_2918</name>
</gene>
<dbReference type="InterPro" id="IPR006530">
    <property type="entry name" value="YD"/>
</dbReference>
<dbReference type="InterPro" id="IPR001791">
    <property type="entry name" value="Laminin_G"/>
</dbReference>
<dbReference type="EMBL" id="FR845719">
    <property type="protein sequence ID" value="CCA56204.1"/>
    <property type="molecule type" value="Genomic_DNA"/>
</dbReference>
<dbReference type="InterPro" id="IPR003587">
    <property type="entry name" value="Hint_dom_N"/>
</dbReference>
<accession>F2R6F3</accession>
<dbReference type="SUPFAM" id="SSF51294">
    <property type="entry name" value="Hedgehog/intein (Hint) domain"/>
    <property type="match status" value="1"/>
</dbReference>
<dbReference type="Proteomes" id="UP000006854">
    <property type="component" value="Chromosome"/>
</dbReference>
<dbReference type="InterPro" id="IPR056823">
    <property type="entry name" value="TEN-like_YD-shell"/>
</dbReference>
<dbReference type="Pfam" id="PF05593">
    <property type="entry name" value="RHS_repeat"/>
    <property type="match status" value="6"/>
</dbReference>
<feature type="region of interest" description="Disordered" evidence="4">
    <location>
        <begin position="3479"/>
        <end position="3504"/>
    </location>
</feature>
<dbReference type="SMART" id="SM00306">
    <property type="entry name" value="HintN"/>
    <property type="match status" value="1"/>
</dbReference>
<feature type="region of interest" description="Disordered" evidence="4">
    <location>
        <begin position="3277"/>
        <end position="3310"/>
    </location>
</feature>
<feature type="region of interest" description="Disordered" evidence="4">
    <location>
        <begin position="3565"/>
        <end position="3599"/>
    </location>
</feature>
<keyword evidence="1" id="KW-0732">Signal</keyword>
<proteinExistence type="predicted"/>
<dbReference type="eggNOG" id="COG2755">
    <property type="taxonomic scope" value="Bacteria"/>
</dbReference>
<dbReference type="InterPro" id="IPR022385">
    <property type="entry name" value="Rhs_assc_core"/>
</dbReference>